<keyword evidence="6 10" id="KW-0521">NADP</keyword>
<dbReference type="Gene3D" id="3.40.50.720">
    <property type="entry name" value="NAD(P)-binding Rossmann-like Domain"/>
    <property type="match status" value="1"/>
</dbReference>
<comment type="function">
    <text evidence="10">Catalyzes the reduction of 1-pyrroline-5-carboxylate (PCA) to L-proline.</text>
</comment>
<feature type="domain" description="Pyrroline-5-carboxylate reductase dimerisation" evidence="14">
    <location>
        <begin position="166"/>
        <end position="270"/>
    </location>
</feature>
<dbReference type="FunFam" id="3.40.50.720:FF:000105">
    <property type="entry name" value="Pyrroline-5-carboxylate reductase"/>
    <property type="match status" value="1"/>
</dbReference>
<dbReference type="GO" id="GO:0004735">
    <property type="term" value="F:pyrroline-5-carboxylate reductase activity"/>
    <property type="evidence" value="ECO:0007669"/>
    <property type="project" value="UniProtKB-UniRule"/>
</dbReference>
<evidence type="ECO:0000256" key="1">
    <source>
        <dbReference type="ARBA" id="ARBA00005205"/>
    </source>
</evidence>
<keyword evidence="16" id="KW-1185">Reference proteome</keyword>
<evidence type="ECO:0000313" key="16">
    <source>
        <dbReference type="Proteomes" id="UP000027318"/>
    </source>
</evidence>
<evidence type="ECO:0000259" key="14">
    <source>
        <dbReference type="Pfam" id="PF14748"/>
    </source>
</evidence>
<evidence type="ECO:0000256" key="9">
    <source>
        <dbReference type="ARBA" id="ARBA00052690"/>
    </source>
</evidence>
<proteinExistence type="inferred from homology"/>
<dbReference type="PANTHER" id="PTHR11645">
    <property type="entry name" value="PYRROLINE-5-CARBOXYLATE REDUCTASE"/>
    <property type="match status" value="1"/>
</dbReference>
<dbReference type="InterPro" id="IPR036291">
    <property type="entry name" value="NAD(P)-bd_dom_sf"/>
</dbReference>
<comment type="caution">
    <text evidence="15">The sequence shown here is derived from an EMBL/GenBank/DDBJ whole genome shotgun (WGS) entry which is preliminary data.</text>
</comment>
<dbReference type="PATRIC" id="fig|267850.7.peg.1722"/>
<evidence type="ECO:0000256" key="3">
    <source>
        <dbReference type="ARBA" id="ARBA00022490"/>
    </source>
</evidence>
<comment type="pathway">
    <text evidence="1 10">Amino-acid biosynthesis; L-proline biosynthesis; L-proline from L-glutamate 5-semialdehyde: step 1/1.</text>
</comment>
<dbReference type="InterPro" id="IPR028939">
    <property type="entry name" value="P5C_Rdtase_cat_N"/>
</dbReference>
<evidence type="ECO:0000256" key="8">
    <source>
        <dbReference type="ARBA" id="ARBA00050547"/>
    </source>
</evidence>
<keyword evidence="3 10" id="KW-0963">Cytoplasm</keyword>
<dbReference type="PIRSF" id="PIRSF000193">
    <property type="entry name" value="Pyrrol-5-carb_rd"/>
    <property type="match status" value="1"/>
</dbReference>
<keyword evidence="5 10" id="KW-0641">Proline biosynthesis</keyword>
<evidence type="ECO:0000256" key="7">
    <source>
        <dbReference type="ARBA" id="ARBA00023002"/>
    </source>
</evidence>
<evidence type="ECO:0000256" key="11">
    <source>
        <dbReference type="NCBIfam" id="TIGR00112"/>
    </source>
</evidence>
<organism evidence="15 16">
    <name type="scientific">Nitrincola lacisaponensis</name>
    <dbReference type="NCBI Taxonomy" id="267850"/>
    <lineage>
        <taxon>Bacteria</taxon>
        <taxon>Pseudomonadati</taxon>
        <taxon>Pseudomonadota</taxon>
        <taxon>Gammaproteobacteria</taxon>
        <taxon>Oceanospirillales</taxon>
        <taxon>Oceanospirillaceae</taxon>
        <taxon>Nitrincola</taxon>
    </lineage>
</organism>
<keyword evidence="4 10" id="KW-0028">Amino-acid biosynthesis</keyword>
<dbReference type="UniPathway" id="UPA00098">
    <property type="reaction ID" value="UER00361"/>
</dbReference>
<comment type="similarity">
    <text evidence="2 10">Belongs to the pyrroline-5-carboxylate reductase family.</text>
</comment>
<comment type="catalytic activity">
    <reaction evidence="9 10">
        <text>L-proline + NADP(+) = (S)-1-pyrroline-5-carboxylate + NADPH + 2 H(+)</text>
        <dbReference type="Rhea" id="RHEA:14109"/>
        <dbReference type="ChEBI" id="CHEBI:15378"/>
        <dbReference type="ChEBI" id="CHEBI:17388"/>
        <dbReference type="ChEBI" id="CHEBI:57783"/>
        <dbReference type="ChEBI" id="CHEBI:58349"/>
        <dbReference type="ChEBI" id="CHEBI:60039"/>
        <dbReference type="EC" id="1.5.1.2"/>
    </reaction>
</comment>
<sequence length="276" mass="29408">MEMPVKKITFIGAGNMASAIFKGMLAQGYPPEAITATAREADHLDNLRQTLQIHVSGDNAVAVADADVIVLAVKPQVMQAVCREIADQVCQTRPLIISVAAGLQAETLNAWLGGGHAVIRCMPNTPSLVGAGASGLYALPGVLPAQREFADQLLSRVGLTEWVEQEALLDVVTAISGSGPAYFFMIFEMMEKAAVELGMPAAEARRLILQTGLGAVRMAQETGEEPAQLKRNVMSPNGTTERAIHTFEQEGMEVMFLKAMQACADRAAEMARELGG</sequence>
<evidence type="ECO:0000256" key="2">
    <source>
        <dbReference type="ARBA" id="ARBA00005525"/>
    </source>
</evidence>
<dbReference type="Pfam" id="PF03807">
    <property type="entry name" value="F420_oxidored"/>
    <property type="match status" value="1"/>
</dbReference>
<evidence type="ECO:0000256" key="4">
    <source>
        <dbReference type="ARBA" id="ARBA00022605"/>
    </source>
</evidence>
<dbReference type="InterPro" id="IPR008927">
    <property type="entry name" value="6-PGluconate_DH-like_C_sf"/>
</dbReference>
<name>A0A063Y5A6_9GAMM</name>
<dbReference type="GO" id="GO:0005737">
    <property type="term" value="C:cytoplasm"/>
    <property type="evidence" value="ECO:0007669"/>
    <property type="project" value="UniProtKB-SubCell"/>
</dbReference>
<dbReference type="HAMAP" id="MF_01925">
    <property type="entry name" value="P5C_reductase"/>
    <property type="match status" value="1"/>
</dbReference>
<dbReference type="RefSeq" id="WP_239644360.1">
    <property type="nucleotide sequence ID" value="NZ_JMSZ01000024.1"/>
</dbReference>
<evidence type="ECO:0000256" key="12">
    <source>
        <dbReference type="PIRSR" id="PIRSR000193-1"/>
    </source>
</evidence>
<evidence type="ECO:0000313" key="15">
    <source>
        <dbReference type="EMBL" id="KDE39712.1"/>
    </source>
</evidence>
<dbReference type="SUPFAM" id="SSF51735">
    <property type="entry name" value="NAD(P)-binding Rossmann-fold domains"/>
    <property type="match status" value="1"/>
</dbReference>
<dbReference type="InterPro" id="IPR029036">
    <property type="entry name" value="P5CR_dimer"/>
</dbReference>
<reference evidence="15 16" key="1">
    <citation type="journal article" date="2005" name="Int. J. Syst. Evol. Microbiol.">
        <title>Nitrincola lacisaponensis gen. nov., sp. nov., a novel alkaliphilic bacterium isolated from an alkaline, saline lake.</title>
        <authorList>
            <person name="Dimitriu P.A."/>
            <person name="Shukla S.K."/>
            <person name="Conradt J."/>
            <person name="Marquez M.C."/>
            <person name="Ventosa A."/>
            <person name="Maglia A."/>
            <person name="Peyton B.M."/>
            <person name="Pinkart H.C."/>
            <person name="Mormile M.R."/>
        </authorList>
    </citation>
    <scope>NUCLEOTIDE SEQUENCE [LARGE SCALE GENOMIC DNA]</scope>
    <source>
        <strain evidence="15 16">4CA</strain>
    </source>
</reference>
<feature type="binding site" evidence="12">
    <location>
        <begin position="11"/>
        <end position="16"/>
    </location>
    <ligand>
        <name>NADP(+)</name>
        <dbReference type="ChEBI" id="CHEBI:58349"/>
    </ligand>
</feature>
<dbReference type="STRING" id="267850.ADINL_1752"/>
<dbReference type="EMBL" id="JMSZ01000024">
    <property type="protein sequence ID" value="KDE39712.1"/>
    <property type="molecule type" value="Genomic_DNA"/>
</dbReference>
<feature type="domain" description="Pyrroline-5-carboxylate reductase catalytic N-terminal" evidence="13">
    <location>
        <begin position="7"/>
        <end position="102"/>
    </location>
</feature>
<dbReference type="GO" id="GO:0055129">
    <property type="term" value="P:L-proline biosynthetic process"/>
    <property type="evidence" value="ECO:0007669"/>
    <property type="project" value="UniProtKB-UniRule"/>
</dbReference>
<dbReference type="PANTHER" id="PTHR11645:SF0">
    <property type="entry name" value="PYRROLINE-5-CARBOXYLATE REDUCTASE 3"/>
    <property type="match status" value="1"/>
</dbReference>
<dbReference type="NCBIfam" id="TIGR00112">
    <property type="entry name" value="proC"/>
    <property type="match status" value="1"/>
</dbReference>
<comment type="subcellular location">
    <subcellularLocation>
        <location evidence="10">Cytoplasm</location>
    </subcellularLocation>
</comment>
<keyword evidence="7 10" id="KW-0560">Oxidoreductase</keyword>
<accession>A0A063Y5A6</accession>
<evidence type="ECO:0000256" key="5">
    <source>
        <dbReference type="ARBA" id="ARBA00022650"/>
    </source>
</evidence>
<protein>
    <recommendedName>
        <fullName evidence="10 11">Pyrroline-5-carboxylate reductase</fullName>
        <shortName evidence="10">P5C reductase</shortName>
        <shortName evidence="10">P5CR</shortName>
        <ecNumber evidence="10 11">1.5.1.2</ecNumber>
    </recommendedName>
    <alternativeName>
        <fullName evidence="10">PCA reductase</fullName>
    </alternativeName>
</protein>
<dbReference type="Gene3D" id="1.10.3730.10">
    <property type="entry name" value="ProC C-terminal domain-like"/>
    <property type="match status" value="1"/>
</dbReference>
<gene>
    <name evidence="10" type="primary">proC</name>
    <name evidence="15" type="ORF">ADINL_1752</name>
</gene>
<dbReference type="Proteomes" id="UP000027318">
    <property type="component" value="Unassembled WGS sequence"/>
</dbReference>
<dbReference type="Pfam" id="PF14748">
    <property type="entry name" value="P5CR_dimer"/>
    <property type="match status" value="1"/>
</dbReference>
<comment type="catalytic activity">
    <reaction evidence="8 10">
        <text>L-proline + NAD(+) = (S)-1-pyrroline-5-carboxylate + NADH + 2 H(+)</text>
        <dbReference type="Rhea" id="RHEA:14105"/>
        <dbReference type="ChEBI" id="CHEBI:15378"/>
        <dbReference type="ChEBI" id="CHEBI:17388"/>
        <dbReference type="ChEBI" id="CHEBI:57540"/>
        <dbReference type="ChEBI" id="CHEBI:57945"/>
        <dbReference type="ChEBI" id="CHEBI:60039"/>
        <dbReference type="EC" id="1.5.1.2"/>
    </reaction>
</comment>
<dbReference type="FunFam" id="1.10.3730.10:FF:000001">
    <property type="entry name" value="Pyrroline-5-carboxylate reductase"/>
    <property type="match status" value="1"/>
</dbReference>
<feature type="binding site" evidence="12">
    <location>
        <begin position="72"/>
        <end position="75"/>
    </location>
    <ligand>
        <name>NADP(+)</name>
        <dbReference type="ChEBI" id="CHEBI:58349"/>
    </ligand>
</feature>
<dbReference type="SUPFAM" id="SSF48179">
    <property type="entry name" value="6-phosphogluconate dehydrogenase C-terminal domain-like"/>
    <property type="match status" value="1"/>
</dbReference>
<evidence type="ECO:0000256" key="10">
    <source>
        <dbReference type="HAMAP-Rule" id="MF_01925"/>
    </source>
</evidence>
<evidence type="ECO:0000256" key="6">
    <source>
        <dbReference type="ARBA" id="ARBA00022857"/>
    </source>
</evidence>
<dbReference type="InterPro" id="IPR000304">
    <property type="entry name" value="Pyrroline-COOH_reductase"/>
</dbReference>
<dbReference type="EC" id="1.5.1.2" evidence="10 11"/>
<feature type="binding site" evidence="12">
    <location>
        <position position="59"/>
    </location>
    <ligand>
        <name>NADPH</name>
        <dbReference type="ChEBI" id="CHEBI:57783"/>
    </ligand>
</feature>
<evidence type="ECO:0000259" key="13">
    <source>
        <dbReference type="Pfam" id="PF03807"/>
    </source>
</evidence>
<dbReference type="AlphaFoldDB" id="A0A063Y5A6"/>